<dbReference type="AlphaFoldDB" id="A0A498JUU4"/>
<feature type="chain" id="PRO_5019734553" evidence="1">
    <location>
        <begin position="25"/>
        <end position="84"/>
    </location>
</feature>
<accession>A0A498JUU4</accession>
<sequence length="84" mass="8856">MGAGAKSLGVDLLLAIIASQLTRELPSGHPSWDCFGTNSLNFGVLMELEANDIPRGLMLYVGGHVHIRHRGSTPLGDVGSNNVC</sequence>
<feature type="signal peptide" evidence="1">
    <location>
        <begin position="1"/>
        <end position="24"/>
    </location>
</feature>
<dbReference type="EMBL" id="RDQH01000331">
    <property type="protein sequence ID" value="RXH98945.1"/>
    <property type="molecule type" value="Genomic_DNA"/>
</dbReference>
<keyword evidence="3" id="KW-1185">Reference proteome</keyword>
<comment type="caution">
    <text evidence="2">The sequence shown here is derived from an EMBL/GenBank/DDBJ whole genome shotgun (WGS) entry which is preliminary data.</text>
</comment>
<evidence type="ECO:0000313" key="3">
    <source>
        <dbReference type="Proteomes" id="UP000290289"/>
    </source>
</evidence>
<name>A0A498JUU4_MALDO</name>
<dbReference type="Proteomes" id="UP000290289">
    <property type="component" value="Chromosome 5"/>
</dbReference>
<gene>
    <name evidence="2" type="ORF">DVH24_011270</name>
</gene>
<protein>
    <submittedName>
        <fullName evidence="2">Uncharacterized protein</fullName>
    </submittedName>
</protein>
<organism evidence="2 3">
    <name type="scientific">Malus domestica</name>
    <name type="common">Apple</name>
    <name type="synonym">Pyrus malus</name>
    <dbReference type="NCBI Taxonomy" id="3750"/>
    <lineage>
        <taxon>Eukaryota</taxon>
        <taxon>Viridiplantae</taxon>
        <taxon>Streptophyta</taxon>
        <taxon>Embryophyta</taxon>
        <taxon>Tracheophyta</taxon>
        <taxon>Spermatophyta</taxon>
        <taxon>Magnoliopsida</taxon>
        <taxon>eudicotyledons</taxon>
        <taxon>Gunneridae</taxon>
        <taxon>Pentapetalae</taxon>
        <taxon>rosids</taxon>
        <taxon>fabids</taxon>
        <taxon>Rosales</taxon>
        <taxon>Rosaceae</taxon>
        <taxon>Amygdaloideae</taxon>
        <taxon>Maleae</taxon>
        <taxon>Malus</taxon>
    </lineage>
</organism>
<reference evidence="2 3" key="1">
    <citation type="submission" date="2018-10" db="EMBL/GenBank/DDBJ databases">
        <title>A high-quality apple genome assembly.</title>
        <authorList>
            <person name="Hu J."/>
        </authorList>
    </citation>
    <scope>NUCLEOTIDE SEQUENCE [LARGE SCALE GENOMIC DNA]</scope>
    <source>
        <strain evidence="3">cv. HFTH1</strain>
        <tissue evidence="2">Young leaf</tissue>
    </source>
</reference>
<proteinExistence type="predicted"/>
<keyword evidence="1" id="KW-0732">Signal</keyword>
<evidence type="ECO:0000256" key="1">
    <source>
        <dbReference type="SAM" id="SignalP"/>
    </source>
</evidence>
<evidence type="ECO:0000313" key="2">
    <source>
        <dbReference type="EMBL" id="RXH98945.1"/>
    </source>
</evidence>